<sequence>MENFRTKIAELASRGFDTGAILNEQDLPASGVAICQNCVLYACPDNLIFEVHGNILMKYQEAGETNSSLGYPRSDEMDDPEFSGGKVSYFEYGKIRWQYPNGSQIEMYEYVDLDSFEQQQAPLREKLQEIANYAFEALSESQHSIEQRITKGNKESWCGKAVGYFYARAGAPTKTTSQFMNTSNIALFGSYGTTTFDQSGELRSDYRENTTLKEQHVAQDAARKMITFEDIEAEYDLDILPGDIVLVDNTGKGGADHIQIVYKYNRENRMLTVIDGNGSGFALASLGIPNNDAELRKLSPDGIPVADKKQWIEDDLGISLIYQGDVGGHVSISCHILKPEFQITHKDNALKHKRVWAIVRPSILDLN</sequence>
<accession>A0A5Q0QAJ2</accession>
<dbReference type="Proteomes" id="UP000326921">
    <property type="component" value="Chromosome"/>
</dbReference>
<evidence type="ECO:0000313" key="1">
    <source>
        <dbReference type="EMBL" id="QGA26446.1"/>
    </source>
</evidence>
<dbReference type="EMBL" id="CP045652">
    <property type="protein sequence ID" value="QGA26446.1"/>
    <property type="molecule type" value="Genomic_DNA"/>
</dbReference>
<protein>
    <submittedName>
        <fullName evidence="1">Uncharacterized protein</fullName>
    </submittedName>
</protein>
<evidence type="ECO:0000313" key="2">
    <source>
        <dbReference type="Proteomes" id="UP000326921"/>
    </source>
</evidence>
<dbReference type="AlphaFoldDB" id="A0A5Q0QAJ2"/>
<keyword evidence="2" id="KW-1185">Reference proteome</keyword>
<name>A0A5Q0QAJ2_9SPHI</name>
<proteinExistence type="predicted"/>
<gene>
    <name evidence="1" type="ORF">GFH32_08945</name>
</gene>
<dbReference type="RefSeq" id="WP_153511311.1">
    <property type="nucleotide sequence ID" value="NZ_CP045652.1"/>
</dbReference>
<reference evidence="1 2" key="1">
    <citation type="submission" date="2019-10" db="EMBL/GenBank/DDBJ databases">
        <authorList>
            <person name="Dong K."/>
        </authorList>
    </citation>
    <scope>NUCLEOTIDE SEQUENCE [LARGE SCALE GENOMIC DNA]</scope>
    <source>
        <strain evidence="2">dk4302</strain>
    </source>
</reference>
<dbReference type="KEGG" id="sphe:GFH32_08945"/>
<organism evidence="1 2">
    <name type="scientific">Sphingobacterium zhuxiongii</name>
    <dbReference type="NCBI Taxonomy" id="2662364"/>
    <lineage>
        <taxon>Bacteria</taxon>
        <taxon>Pseudomonadati</taxon>
        <taxon>Bacteroidota</taxon>
        <taxon>Sphingobacteriia</taxon>
        <taxon>Sphingobacteriales</taxon>
        <taxon>Sphingobacteriaceae</taxon>
        <taxon>Sphingobacterium</taxon>
    </lineage>
</organism>